<sequence>MLDPLLTVLQSIVNIKKTSCLTCYGTGLYVASGINKDVQRSLLTESKLTSESALDTAMAAEAAAYNCKQLQERQKPQLPVN</sequence>
<protein>
    <submittedName>
        <fullName evidence="1">Uncharacterized protein</fullName>
    </submittedName>
</protein>
<dbReference type="AlphaFoldDB" id="A0A1X7VTU6"/>
<proteinExistence type="predicted"/>
<evidence type="ECO:0000313" key="1">
    <source>
        <dbReference type="EnsemblMetazoa" id="Aqu2.1.42843_001"/>
    </source>
</evidence>
<dbReference type="EnsemblMetazoa" id="Aqu2.1.42843_001">
    <property type="protein sequence ID" value="Aqu2.1.42843_001"/>
    <property type="gene ID" value="Aqu2.1.42843"/>
</dbReference>
<accession>A0A1X7VTU6</accession>
<name>A0A1X7VTU6_AMPQE</name>
<dbReference type="InParanoid" id="A0A1X7VTU6"/>
<reference evidence="1" key="1">
    <citation type="submission" date="2017-05" db="UniProtKB">
        <authorList>
            <consortium name="EnsemblMetazoa"/>
        </authorList>
    </citation>
    <scope>IDENTIFICATION</scope>
</reference>
<organism evidence="1">
    <name type="scientific">Amphimedon queenslandica</name>
    <name type="common">Sponge</name>
    <dbReference type="NCBI Taxonomy" id="400682"/>
    <lineage>
        <taxon>Eukaryota</taxon>
        <taxon>Metazoa</taxon>
        <taxon>Porifera</taxon>
        <taxon>Demospongiae</taxon>
        <taxon>Heteroscleromorpha</taxon>
        <taxon>Haplosclerida</taxon>
        <taxon>Niphatidae</taxon>
        <taxon>Amphimedon</taxon>
    </lineage>
</organism>